<evidence type="ECO:0000256" key="2">
    <source>
        <dbReference type="SAM" id="SignalP"/>
    </source>
</evidence>
<dbReference type="EMBL" id="CP071250">
    <property type="protein sequence ID" value="UUF08432.1"/>
    <property type="molecule type" value="Genomic_DNA"/>
</dbReference>
<proteinExistence type="predicted"/>
<dbReference type="InterPro" id="IPR006059">
    <property type="entry name" value="SBP"/>
</dbReference>
<dbReference type="GO" id="GO:0015888">
    <property type="term" value="P:thiamine transport"/>
    <property type="evidence" value="ECO:0007669"/>
    <property type="project" value="TreeGrafter"/>
</dbReference>
<reference evidence="4 5" key="1">
    <citation type="submission" date="2021-03" db="EMBL/GenBank/DDBJ databases">
        <title>Comparative Genomics and Metabolomics in the genus Turicibacter.</title>
        <authorList>
            <person name="Maki J."/>
            <person name="Looft T."/>
        </authorList>
    </citation>
    <scope>NUCLEOTIDE SEQUENCE</scope>
    <source>
        <strain evidence="4">ISU324</strain>
        <strain evidence="3 5">MMM721</strain>
    </source>
</reference>
<dbReference type="InterPro" id="IPR001188">
    <property type="entry name" value="Sperm_putr-bd"/>
</dbReference>
<name>A0A9Q9CPR3_9FIRM</name>
<dbReference type="RefSeq" id="WP_055305703.1">
    <property type="nucleotide sequence ID" value="NZ_CP071249.1"/>
</dbReference>
<protein>
    <submittedName>
        <fullName evidence="4">ABC transporter substrate-binding protein</fullName>
    </submittedName>
</protein>
<dbReference type="CDD" id="cd13589">
    <property type="entry name" value="PBP2_polyamine_RpCGA009"/>
    <property type="match status" value="1"/>
</dbReference>
<dbReference type="GO" id="GO:0030976">
    <property type="term" value="F:thiamine pyrophosphate binding"/>
    <property type="evidence" value="ECO:0007669"/>
    <property type="project" value="TreeGrafter"/>
</dbReference>
<organism evidence="4 6">
    <name type="scientific">Turicibacter bilis</name>
    <dbReference type="NCBI Taxonomy" id="2735723"/>
    <lineage>
        <taxon>Bacteria</taxon>
        <taxon>Bacillati</taxon>
        <taxon>Bacillota</taxon>
        <taxon>Erysipelotrichia</taxon>
        <taxon>Erysipelotrichales</taxon>
        <taxon>Turicibacteraceae</taxon>
        <taxon>Turicibacter</taxon>
    </lineage>
</organism>
<evidence type="ECO:0000313" key="3">
    <source>
        <dbReference type="EMBL" id="UUF04890.1"/>
    </source>
</evidence>
<keyword evidence="1 2" id="KW-0732">Signal</keyword>
<dbReference type="PANTHER" id="PTHR30006:SF2">
    <property type="entry name" value="ABC TRANSPORTER SUBSTRATE-BINDING PROTEIN"/>
    <property type="match status" value="1"/>
</dbReference>
<dbReference type="AlphaFoldDB" id="A0A9Q9CPR3"/>
<dbReference type="Pfam" id="PF13416">
    <property type="entry name" value="SBP_bac_8"/>
    <property type="match status" value="1"/>
</dbReference>
<evidence type="ECO:0000256" key="1">
    <source>
        <dbReference type="ARBA" id="ARBA00022729"/>
    </source>
</evidence>
<dbReference type="SUPFAM" id="SSF53850">
    <property type="entry name" value="Periplasmic binding protein-like II"/>
    <property type="match status" value="1"/>
</dbReference>
<dbReference type="Proteomes" id="UP001058016">
    <property type="component" value="Chromosome"/>
</dbReference>
<dbReference type="PANTHER" id="PTHR30006">
    <property type="entry name" value="THIAMINE-BINDING PERIPLASMIC PROTEIN-RELATED"/>
    <property type="match status" value="1"/>
</dbReference>
<evidence type="ECO:0000313" key="4">
    <source>
        <dbReference type="EMBL" id="UUF08432.1"/>
    </source>
</evidence>
<gene>
    <name evidence="3" type="ORF">J0J69_06920</name>
    <name evidence="4" type="ORF">J0J70_12830</name>
</gene>
<dbReference type="Gene3D" id="3.40.190.10">
    <property type="entry name" value="Periplasmic binding protein-like II"/>
    <property type="match status" value="2"/>
</dbReference>
<evidence type="ECO:0000313" key="5">
    <source>
        <dbReference type="Proteomes" id="UP001058016"/>
    </source>
</evidence>
<keyword evidence="5" id="KW-1185">Reference proteome</keyword>
<dbReference type="EMBL" id="CP071249">
    <property type="protein sequence ID" value="UUF04890.1"/>
    <property type="molecule type" value="Genomic_DNA"/>
</dbReference>
<dbReference type="GO" id="GO:0030975">
    <property type="term" value="F:thiamine binding"/>
    <property type="evidence" value="ECO:0007669"/>
    <property type="project" value="TreeGrafter"/>
</dbReference>
<feature type="chain" id="PRO_5040132213" evidence="2">
    <location>
        <begin position="24"/>
        <end position="348"/>
    </location>
</feature>
<accession>A0A9Q9CPR3</accession>
<dbReference type="PROSITE" id="PS51257">
    <property type="entry name" value="PROKAR_LIPOPROTEIN"/>
    <property type="match status" value="1"/>
</dbReference>
<dbReference type="Proteomes" id="UP001058072">
    <property type="component" value="Chromosome"/>
</dbReference>
<dbReference type="GO" id="GO:0030288">
    <property type="term" value="C:outer membrane-bounded periplasmic space"/>
    <property type="evidence" value="ECO:0007669"/>
    <property type="project" value="TreeGrafter"/>
</dbReference>
<dbReference type="PRINTS" id="PR00909">
    <property type="entry name" value="SPERMDNBNDNG"/>
</dbReference>
<dbReference type="GO" id="GO:0019808">
    <property type="term" value="F:polyamine binding"/>
    <property type="evidence" value="ECO:0007669"/>
    <property type="project" value="InterPro"/>
</dbReference>
<evidence type="ECO:0000313" key="6">
    <source>
        <dbReference type="Proteomes" id="UP001058072"/>
    </source>
</evidence>
<feature type="signal peptide" evidence="2">
    <location>
        <begin position="1"/>
        <end position="23"/>
    </location>
</feature>
<sequence>MKKTWKLALGAAMALTLVTGCSATEDSGKQQLVVSTWGLSQDVWEQEVKIPFEEKYDVELVLDTGGTNDRYTKLANNPNSTVDIIELSQATAANGYEAGLFEKLDYSKIPNASQLIEPAAELAENGFGAAYTVNSIGIIYNPEAVGFEINDWSDLWNEELQGKISIPDISTTFGPAMVYVANDVVGGDIEADQGEAAFKALEELKPNIVKTYSKSSDLANMFASGEIAVAVVGDFGIPTIEQAQPNVKFVVPASGTYVNFNTIDINKNSQNKELAYEYVNWRLSQELQSATAVSLNEAPTNKDVVLDEETAQNKTYGEVADNAKVINYSFVNPLLNNWVDQWNRIVNR</sequence>
<dbReference type="GO" id="GO:0015846">
    <property type="term" value="P:polyamine transport"/>
    <property type="evidence" value="ECO:0007669"/>
    <property type="project" value="InterPro"/>
</dbReference>